<evidence type="ECO:0000313" key="3">
    <source>
        <dbReference type="EMBL" id="GGG35131.1"/>
    </source>
</evidence>
<dbReference type="Gene3D" id="3.30.1150.10">
    <property type="match status" value="1"/>
</dbReference>
<name>A0ABQ1WNN1_9FLAO</name>
<keyword evidence="1" id="KW-0732">Signal</keyword>
<dbReference type="InterPro" id="IPR037682">
    <property type="entry name" value="TonB_C"/>
</dbReference>
<gene>
    <name evidence="3" type="ORF">GCM10011532_18680</name>
</gene>
<evidence type="ECO:0000259" key="2">
    <source>
        <dbReference type="Pfam" id="PF03544"/>
    </source>
</evidence>
<evidence type="ECO:0000256" key="1">
    <source>
        <dbReference type="SAM" id="SignalP"/>
    </source>
</evidence>
<dbReference type="EMBL" id="BMIX01000003">
    <property type="protein sequence ID" value="GGG35131.1"/>
    <property type="molecule type" value="Genomic_DNA"/>
</dbReference>
<evidence type="ECO:0000313" key="4">
    <source>
        <dbReference type="Proteomes" id="UP000605733"/>
    </source>
</evidence>
<dbReference type="SUPFAM" id="SSF74653">
    <property type="entry name" value="TolA/TonB C-terminal domain"/>
    <property type="match status" value="1"/>
</dbReference>
<comment type="caution">
    <text evidence="3">The sequence shown here is derived from an EMBL/GenBank/DDBJ whole genome shotgun (WGS) entry which is preliminary data.</text>
</comment>
<dbReference type="PANTHER" id="PTHR33446:SF2">
    <property type="entry name" value="PROTEIN TONB"/>
    <property type="match status" value="1"/>
</dbReference>
<keyword evidence="4" id="KW-1185">Reference proteome</keyword>
<dbReference type="Proteomes" id="UP000605733">
    <property type="component" value="Unassembled WGS sequence"/>
</dbReference>
<reference evidence="4" key="1">
    <citation type="journal article" date="2019" name="Int. J. Syst. Evol. Microbiol.">
        <title>The Global Catalogue of Microorganisms (GCM) 10K type strain sequencing project: providing services to taxonomists for standard genome sequencing and annotation.</title>
        <authorList>
            <consortium name="The Broad Institute Genomics Platform"/>
            <consortium name="The Broad Institute Genome Sequencing Center for Infectious Disease"/>
            <person name="Wu L."/>
            <person name="Ma J."/>
        </authorList>
    </citation>
    <scope>NUCLEOTIDE SEQUENCE [LARGE SCALE GENOMIC DNA]</scope>
    <source>
        <strain evidence="4">CGMCC 1.15422</strain>
    </source>
</reference>
<feature type="signal peptide" evidence="1">
    <location>
        <begin position="1"/>
        <end position="29"/>
    </location>
</feature>
<accession>A0ABQ1WNN1</accession>
<dbReference type="Pfam" id="PF03544">
    <property type="entry name" value="TonB_C"/>
    <property type="match status" value="1"/>
</dbReference>
<organism evidence="3 4">
    <name type="scientific">Christiangramia forsetii</name>
    <dbReference type="NCBI Taxonomy" id="411153"/>
    <lineage>
        <taxon>Bacteria</taxon>
        <taxon>Pseudomonadati</taxon>
        <taxon>Bacteroidota</taxon>
        <taxon>Flavobacteriia</taxon>
        <taxon>Flavobacteriales</taxon>
        <taxon>Flavobacteriaceae</taxon>
        <taxon>Christiangramia</taxon>
    </lineage>
</organism>
<dbReference type="InterPro" id="IPR051045">
    <property type="entry name" value="TonB-dependent_transducer"/>
</dbReference>
<proteinExistence type="predicted"/>
<feature type="domain" description="TonB C-terminal" evidence="2">
    <location>
        <begin position="60"/>
        <end position="134"/>
    </location>
</feature>
<dbReference type="PANTHER" id="PTHR33446">
    <property type="entry name" value="PROTEIN TONB-RELATED"/>
    <property type="match status" value="1"/>
</dbReference>
<feature type="chain" id="PRO_5045786573" description="TonB C-terminal domain-containing protein" evidence="1">
    <location>
        <begin position="30"/>
        <end position="134"/>
    </location>
</feature>
<protein>
    <recommendedName>
        <fullName evidence="2">TonB C-terminal domain-containing protein</fullName>
    </recommendedName>
</protein>
<sequence length="134" mass="15059">MNFLKLKSIMKKLIVITCFLLSGIGLANAQQTSPIWPGCENSEDIKKCFNQKLSKHVSKNYEYPKNDAGEYIRGKVTLSFDINENGEIVVNSIEGKEPEVNKAAREMIKKIPEMEPGTLNGEADSRTFTVPFNF</sequence>